<sequence>MKVLFVEDEKKVTDALEEMCKIQNIECDIANDGEEGLLYAKSSLYDVIVLDIMLPYKSGLEILSELRAEGNNTPVLLLTAKDATDDIVKGLDTGADDYVVKPFAAKELFARIRALSRRVDKDYIEDTIKLDTVEFDLNNYTIKIDGKPEKITYKEAMLFEMLIKRPEQVFTREQILDRVWGLDSDVNENNIEIYIHNLRKKLKHTNISIDTVRGVGYTLRVKDV</sequence>
<dbReference type="CDD" id="cd00383">
    <property type="entry name" value="trans_reg_C"/>
    <property type="match status" value="1"/>
</dbReference>
<feature type="DNA-binding region" description="OmpR/PhoB-type" evidence="9">
    <location>
        <begin position="125"/>
        <end position="221"/>
    </location>
</feature>
<dbReference type="Gene3D" id="6.10.250.690">
    <property type="match status" value="1"/>
</dbReference>
<dbReference type="PROSITE" id="PS50110">
    <property type="entry name" value="RESPONSE_REGULATORY"/>
    <property type="match status" value="1"/>
</dbReference>
<keyword evidence="13" id="KW-1185">Reference proteome</keyword>
<keyword evidence="2 8" id="KW-0597">Phosphoprotein</keyword>
<reference evidence="12 13" key="1">
    <citation type="submission" date="2018-06" db="EMBL/GenBank/DDBJ databases">
        <title>Genomic Encyclopedia of Type Strains, Phase IV (KMG-IV): sequencing the most valuable type-strain genomes for metagenomic binning, comparative biology and taxonomic classification.</title>
        <authorList>
            <person name="Goeker M."/>
        </authorList>
    </citation>
    <scope>NUCLEOTIDE SEQUENCE [LARGE SCALE GENOMIC DNA]</scope>
    <source>
        <strain evidence="12 13">DSM 22112</strain>
    </source>
</reference>
<evidence type="ECO:0000259" key="10">
    <source>
        <dbReference type="PROSITE" id="PS50110"/>
    </source>
</evidence>
<evidence type="ECO:0000256" key="3">
    <source>
        <dbReference type="ARBA" id="ARBA00023012"/>
    </source>
</evidence>
<keyword evidence="4" id="KW-0805">Transcription regulation</keyword>
<evidence type="ECO:0000256" key="9">
    <source>
        <dbReference type="PROSITE-ProRule" id="PRU01091"/>
    </source>
</evidence>
<name>A0A366IFV2_9FIRM</name>
<proteinExistence type="predicted"/>
<dbReference type="InterPro" id="IPR001789">
    <property type="entry name" value="Sig_transdc_resp-reg_receiver"/>
</dbReference>
<dbReference type="InterPro" id="IPR016032">
    <property type="entry name" value="Sig_transdc_resp-reg_C-effctor"/>
</dbReference>
<feature type="domain" description="Response regulatory" evidence="10">
    <location>
        <begin position="2"/>
        <end position="116"/>
    </location>
</feature>
<dbReference type="InterPro" id="IPR036388">
    <property type="entry name" value="WH-like_DNA-bd_sf"/>
</dbReference>
<dbReference type="GO" id="GO:0006355">
    <property type="term" value="P:regulation of DNA-templated transcription"/>
    <property type="evidence" value="ECO:0007669"/>
    <property type="project" value="InterPro"/>
</dbReference>
<dbReference type="GO" id="GO:0000976">
    <property type="term" value="F:transcription cis-regulatory region binding"/>
    <property type="evidence" value="ECO:0007669"/>
    <property type="project" value="TreeGrafter"/>
</dbReference>
<evidence type="ECO:0000256" key="1">
    <source>
        <dbReference type="ARBA" id="ARBA00018672"/>
    </source>
</evidence>
<evidence type="ECO:0000256" key="7">
    <source>
        <dbReference type="ARBA" id="ARBA00024867"/>
    </source>
</evidence>
<comment type="caution">
    <text evidence="12">The sequence shown here is derived from an EMBL/GenBank/DDBJ whole genome shotgun (WGS) entry which is preliminary data.</text>
</comment>
<gene>
    <name evidence="12" type="ORF">DES36_10188</name>
</gene>
<dbReference type="SMART" id="SM00448">
    <property type="entry name" value="REC"/>
    <property type="match status" value="1"/>
</dbReference>
<dbReference type="PANTHER" id="PTHR48111">
    <property type="entry name" value="REGULATOR OF RPOS"/>
    <property type="match status" value="1"/>
</dbReference>
<dbReference type="InterPro" id="IPR001867">
    <property type="entry name" value="OmpR/PhoB-type_DNA-bd"/>
</dbReference>
<keyword evidence="5 9" id="KW-0238">DNA-binding</keyword>
<dbReference type="OrthoDB" id="9790442at2"/>
<dbReference type="Gene3D" id="3.40.50.2300">
    <property type="match status" value="1"/>
</dbReference>
<dbReference type="GO" id="GO:0032993">
    <property type="term" value="C:protein-DNA complex"/>
    <property type="evidence" value="ECO:0007669"/>
    <property type="project" value="TreeGrafter"/>
</dbReference>
<dbReference type="Proteomes" id="UP000253490">
    <property type="component" value="Unassembled WGS sequence"/>
</dbReference>
<dbReference type="PROSITE" id="PS51755">
    <property type="entry name" value="OMPR_PHOB"/>
    <property type="match status" value="1"/>
</dbReference>
<evidence type="ECO:0000256" key="5">
    <source>
        <dbReference type="ARBA" id="ARBA00023125"/>
    </source>
</evidence>
<keyword evidence="3" id="KW-0902">Two-component regulatory system</keyword>
<evidence type="ECO:0000256" key="8">
    <source>
        <dbReference type="PROSITE-ProRule" id="PRU00169"/>
    </source>
</evidence>
<dbReference type="AlphaFoldDB" id="A0A366IFV2"/>
<keyword evidence="6" id="KW-0804">Transcription</keyword>
<comment type="function">
    <text evidence="7">May play the central regulatory role in sporulation. It may be an element of the effector pathway responsible for the activation of sporulation genes in response to nutritional stress. Spo0A may act in concert with spo0H (a sigma factor) to control the expression of some genes that are critical to the sporulation process.</text>
</comment>
<dbReference type="PANTHER" id="PTHR48111:SF22">
    <property type="entry name" value="REGULATOR OF RPOS"/>
    <property type="match status" value="1"/>
</dbReference>
<dbReference type="SUPFAM" id="SSF46894">
    <property type="entry name" value="C-terminal effector domain of the bipartite response regulators"/>
    <property type="match status" value="1"/>
</dbReference>
<evidence type="ECO:0000259" key="11">
    <source>
        <dbReference type="PROSITE" id="PS51755"/>
    </source>
</evidence>
<feature type="domain" description="OmpR/PhoB-type" evidence="11">
    <location>
        <begin position="125"/>
        <end position="221"/>
    </location>
</feature>
<dbReference type="SUPFAM" id="SSF52172">
    <property type="entry name" value="CheY-like"/>
    <property type="match status" value="1"/>
</dbReference>
<dbReference type="GO" id="GO:0000156">
    <property type="term" value="F:phosphorelay response regulator activity"/>
    <property type="evidence" value="ECO:0007669"/>
    <property type="project" value="TreeGrafter"/>
</dbReference>
<accession>A0A366IFV2</accession>
<evidence type="ECO:0000256" key="4">
    <source>
        <dbReference type="ARBA" id="ARBA00023015"/>
    </source>
</evidence>
<feature type="modified residue" description="4-aspartylphosphate" evidence="8">
    <location>
        <position position="51"/>
    </location>
</feature>
<dbReference type="EMBL" id="QNRX01000001">
    <property type="protein sequence ID" value="RBP70037.1"/>
    <property type="molecule type" value="Genomic_DNA"/>
</dbReference>
<dbReference type="InterPro" id="IPR011006">
    <property type="entry name" value="CheY-like_superfamily"/>
</dbReference>
<dbReference type="Gene3D" id="1.10.10.10">
    <property type="entry name" value="Winged helix-like DNA-binding domain superfamily/Winged helix DNA-binding domain"/>
    <property type="match status" value="1"/>
</dbReference>
<dbReference type="InterPro" id="IPR039420">
    <property type="entry name" value="WalR-like"/>
</dbReference>
<evidence type="ECO:0000313" key="13">
    <source>
        <dbReference type="Proteomes" id="UP000253490"/>
    </source>
</evidence>
<dbReference type="GO" id="GO:0005829">
    <property type="term" value="C:cytosol"/>
    <property type="evidence" value="ECO:0007669"/>
    <property type="project" value="TreeGrafter"/>
</dbReference>
<organism evidence="12 13">
    <name type="scientific">Alkalibaculum bacchi</name>
    <dbReference type="NCBI Taxonomy" id="645887"/>
    <lineage>
        <taxon>Bacteria</taxon>
        <taxon>Bacillati</taxon>
        <taxon>Bacillota</taxon>
        <taxon>Clostridia</taxon>
        <taxon>Eubacteriales</taxon>
        <taxon>Eubacteriaceae</taxon>
        <taxon>Alkalibaculum</taxon>
    </lineage>
</organism>
<dbReference type="Pfam" id="PF00072">
    <property type="entry name" value="Response_reg"/>
    <property type="match status" value="1"/>
</dbReference>
<dbReference type="SMART" id="SM00862">
    <property type="entry name" value="Trans_reg_C"/>
    <property type="match status" value="1"/>
</dbReference>
<evidence type="ECO:0000313" key="12">
    <source>
        <dbReference type="EMBL" id="RBP70037.1"/>
    </source>
</evidence>
<dbReference type="RefSeq" id="WP_113919250.1">
    <property type="nucleotide sequence ID" value="NZ_QNRX01000001.1"/>
</dbReference>
<protein>
    <recommendedName>
        <fullName evidence="1">Stage 0 sporulation protein A homolog</fullName>
    </recommendedName>
</protein>
<evidence type="ECO:0000256" key="2">
    <source>
        <dbReference type="ARBA" id="ARBA00022553"/>
    </source>
</evidence>
<evidence type="ECO:0000256" key="6">
    <source>
        <dbReference type="ARBA" id="ARBA00023163"/>
    </source>
</evidence>
<dbReference type="Pfam" id="PF00486">
    <property type="entry name" value="Trans_reg_C"/>
    <property type="match status" value="1"/>
</dbReference>